<proteinExistence type="predicted"/>
<reference evidence="8" key="2">
    <citation type="journal article" date="2022" name="Hortic Res">
        <title>The genome of Dioscorea zingiberensis sheds light on the biosynthesis, origin and evolution of the medicinally important diosgenin saponins.</title>
        <authorList>
            <person name="Li Y."/>
            <person name="Tan C."/>
            <person name="Li Z."/>
            <person name="Guo J."/>
            <person name="Li S."/>
            <person name="Chen X."/>
            <person name="Wang C."/>
            <person name="Dai X."/>
            <person name="Yang H."/>
            <person name="Song W."/>
            <person name="Hou L."/>
            <person name="Xu J."/>
            <person name="Tong Z."/>
            <person name="Xu A."/>
            <person name="Yuan X."/>
            <person name="Wang W."/>
            <person name="Yang Q."/>
            <person name="Chen L."/>
            <person name="Sun Z."/>
            <person name="Wang K."/>
            <person name="Pan B."/>
            <person name="Chen J."/>
            <person name="Bao Y."/>
            <person name="Liu F."/>
            <person name="Qi X."/>
            <person name="Gang D.R."/>
            <person name="Wen J."/>
            <person name="Li J."/>
        </authorList>
    </citation>
    <scope>NUCLEOTIDE SEQUENCE</scope>
    <source>
        <strain evidence="8">Dzin_1.0</strain>
    </source>
</reference>
<dbReference type="InterPro" id="IPR015300">
    <property type="entry name" value="DNA-bd_pseudobarrel_sf"/>
</dbReference>
<dbReference type="SMART" id="SM01019">
    <property type="entry name" value="B3"/>
    <property type="match status" value="2"/>
</dbReference>
<feature type="domain" description="TF-B3" evidence="7">
    <location>
        <begin position="6"/>
        <end position="98"/>
    </location>
</feature>
<feature type="compositionally biased region" description="Basic and acidic residues" evidence="6">
    <location>
        <begin position="117"/>
        <end position="139"/>
    </location>
</feature>
<feature type="region of interest" description="Disordered" evidence="6">
    <location>
        <begin position="111"/>
        <end position="147"/>
    </location>
</feature>
<reference evidence="8" key="1">
    <citation type="submission" date="2021-03" db="EMBL/GenBank/DDBJ databases">
        <authorList>
            <person name="Li Z."/>
            <person name="Yang C."/>
        </authorList>
    </citation>
    <scope>NUCLEOTIDE SEQUENCE</scope>
    <source>
        <strain evidence="8">Dzin_1.0</strain>
        <tissue evidence="8">Leaf</tissue>
    </source>
</reference>
<dbReference type="InterPro" id="IPR044837">
    <property type="entry name" value="REM16-like"/>
</dbReference>
<dbReference type="Pfam" id="PF02362">
    <property type="entry name" value="B3"/>
    <property type="match status" value="2"/>
</dbReference>
<dbReference type="GO" id="GO:0005634">
    <property type="term" value="C:nucleus"/>
    <property type="evidence" value="ECO:0007669"/>
    <property type="project" value="UniProtKB-SubCell"/>
</dbReference>
<gene>
    <name evidence="8" type="ORF">J5N97_027899</name>
</gene>
<keyword evidence="9" id="KW-1185">Reference proteome</keyword>
<evidence type="ECO:0000313" key="9">
    <source>
        <dbReference type="Proteomes" id="UP001085076"/>
    </source>
</evidence>
<organism evidence="8 9">
    <name type="scientific">Dioscorea zingiberensis</name>
    <dbReference type="NCBI Taxonomy" id="325984"/>
    <lineage>
        <taxon>Eukaryota</taxon>
        <taxon>Viridiplantae</taxon>
        <taxon>Streptophyta</taxon>
        <taxon>Embryophyta</taxon>
        <taxon>Tracheophyta</taxon>
        <taxon>Spermatophyta</taxon>
        <taxon>Magnoliopsida</taxon>
        <taxon>Liliopsida</taxon>
        <taxon>Dioscoreales</taxon>
        <taxon>Dioscoreaceae</taxon>
        <taxon>Dioscorea</taxon>
    </lineage>
</organism>
<evidence type="ECO:0000259" key="7">
    <source>
        <dbReference type="PROSITE" id="PS50863"/>
    </source>
</evidence>
<feature type="domain" description="TF-B3" evidence="7">
    <location>
        <begin position="266"/>
        <end position="359"/>
    </location>
</feature>
<evidence type="ECO:0000256" key="4">
    <source>
        <dbReference type="ARBA" id="ARBA00023163"/>
    </source>
</evidence>
<dbReference type="OrthoDB" id="1666376at2759"/>
<evidence type="ECO:0000256" key="1">
    <source>
        <dbReference type="ARBA" id="ARBA00004123"/>
    </source>
</evidence>
<comment type="caution">
    <text evidence="8">The sequence shown here is derived from an EMBL/GenBank/DDBJ whole genome shotgun (WGS) entry which is preliminary data.</text>
</comment>
<dbReference type="PANTHER" id="PTHR31391">
    <property type="entry name" value="B3 DOMAIN-CONTAINING PROTEIN OS11G0197600-RELATED"/>
    <property type="match status" value="1"/>
</dbReference>
<evidence type="ECO:0000313" key="8">
    <source>
        <dbReference type="EMBL" id="KAJ0962777.1"/>
    </source>
</evidence>
<dbReference type="Gene3D" id="2.40.330.10">
    <property type="entry name" value="DNA-binding pseudobarrel domain"/>
    <property type="match status" value="2"/>
</dbReference>
<sequence>MASNRLHFFKIFFPNSSSTRLTIPPMFVKHLINESMMMHLRGPTGKIWDVELVKDGNEMAFEKGWKKFAADHLLTTGDFVLFDYKGNSHFDVIVFDKTACEKESIFLAQNETKGKRRRDDKIEEKQARVSSDDRHERQDAPSPRLGLRERNKSIKRKCCDCGAECSAKTKSKQVSQAEEHKIPEASTTPVLTSTHALREKEKKAMTKSCVREKKVQLSQSLNSKNIDVARIPKCGYVKSRRRPVTEQEIARAFQKAKSFKSRHPFITVVMHKSYVYRGFMLYFPKSFARKHLPKRATELTLWDPKGKPWKVLYKCSSARTYLSAGWAKFSLTHHLEKSDVCIFELIKENEMCVRIFRVVEELTPSTRG</sequence>
<comment type="subcellular location">
    <subcellularLocation>
        <location evidence="1">Nucleus</location>
    </subcellularLocation>
</comment>
<dbReference type="EMBL" id="JAGGNH010000009">
    <property type="protein sequence ID" value="KAJ0962777.1"/>
    <property type="molecule type" value="Genomic_DNA"/>
</dbReference>
<dbReference type="AlphaFoldDB" id="A0A9D5H4A3"/>
<dbReference type="SUPFAM" id="SSF101936">
    <property type="entry name" value="DNA-binding pseudobarrel domain"/>
    <property type="match status" value="2"/>
</dbReference>
<protein>
    <recommendedName>
        <fullName evidence="7">TF-B3 domain-containing protein</fullName>
    </recommendedName>
</protein>
<keyword evidence="4" id="KW-0804">Transcription</keyword>
<dbReference type="PANTHER" id="PTHR31391:SF155">
    <property type="entry name" value="B3 DOMAIN-CONTAINING PROTEIN OS11G0197600"/>
    <property type="match status" value="1"/>
</dbReference>
<evidence type="ECO:0000256" key="5">
    <source>
        <dbReference type="ARBA" id="ARBA00023242"/>
    </source>
</evidence>
<dbReference type="GO" id="GO:0003677">
    <property type="term" value="F:DNA binding"/>
    <property type="evidence" value="ECO:0007669"/>
    <property type="project" value="UniProtKB-KW"/>
</dbReference>
<dbReference type="InterPro" id="IPR003340">
    <property type="entry name" value="B3_DNA-bd"/>
</dbReference>
<keyword evidence="3" id="KW-0238">DNA-binding</keyword>
<accession>A0A9D5H4A3</accession>
<dbReference type="PROSITE" id="PS50863">
    <property type="entry name" value="B3"/>
    <property type="match status" value="2"/>
</dbReference>
<keyword evidence="2" id="KW-0805">Transcription regulation</keyword>
<evidence type="ECO:0000256" key="3">
    <source>
        <dbReference type="ARBA" id="ARBA00023125"/>
    </source>
</evidence>
<dbReference type="Proteomes" id="UP001085076">
    <property type="component" value="Miscellaneous, Linkage group lg09"/>
</dbReference>
<evidence type="ECO:0000256" key="6">
    <source>
        <dbReference type="SAM" id="MobiDB-lite"/>
    </source>
</evidence>
<dbReference type="CDD" id="cd10017">
    <property type="entry name" value="B3_DNA"/>
    <property type="match status" value="2"/>
</dbReference>
<keyword evidence="5" id="KW-0539">Nucleus</keyword>
<name>A0A9D5H4A3_9LILI</name>
<evidence type="ECO:0000256" key="2">
    <source>
        <dbReference type="ARBA" id="ARBA00023015"/>
    </source>
</evidence>